<dbReference type="AlphaFoldDB" id="A0A1Y0YBJ9"/>
<feature type="transmembrane region" description="Helical" evidence="1">
    <location>
        <begin position="14"/>
        <end position="36"/>
    </location>
</feature>
<gene>
    <name evidence="2" type="ORF">S1001342_03206</name>
</gene>
<geneLocation type="plasmid" evidence="3">
    <name>pap1342-5</name>
</geneLocation>
<proteinExistence type="predicted"/>
<dbReference type="EMBL" id="CP021514">
    <property type="protein sequence ID" value="ARW49496.1"/>
    <property type="molecule type" value="Genomic_DNA"/>
</dbReference>
<dbReference type="Proteomes" id="UP000196205">
    <property type="component" value="Plasmid pAP1342-5"/>
</dbReference>
<evidence type="ECO:0000256" key="1">
    <source>
        <dbReference type="SAM" id="Phobius"/>
    </source>
</evidence>
<dbReference type="PROSITE" id="PS51257">
    <property type="entry name" value="PROKAR_LIPOPROTEIN"/>
    <property type="match status" value="1"/>
</dbReference>
<protein>
    <recommendedName>
        <fullName evidence="4">Lipoprotein</fullName>
    </recommendedName>
</protein>
<keyword evidence="1" id="KW-0472">Membrane</keyword>
<evidence type="ECO:0008006" key="4">
    <source>
        <dbReference type="Google" id="ProtNLM"/>
    </source>
</evidence>
<organism evidence="2 3">
    <name type="scientific">Acetobacter pasteurianus subsp. pasteurianus</name>
    <dbReference type="NCBI Taxonomy" id="481145"/>
    <lineage>
        <taxon>Bacteria</taxon>
        <taxon>Pseudomonadati</taxon>
        <taxon>Pseudomonadota</taxon>
        <taxon>Alphaproteobacteria</taxon>
        <taxon>Acetobacterales</taxon>
        <taxon>Acetobacteraceae</taxon>
        <taxon>Acetobacter</taxon>
    </lineage>
</organism>
<reference evidence="2 3" key="1">
    <citation type="submission" date="2017-05" db="EMBL/GenBank/DDBJ databases">
        <title>Genome sequence of Acetobacter pasteurianus subsp. pasteurianus strain SRCM101342.</title>
        <authorList>
            <person name="Cho S.H."/>
        </authorList>
    </citation>
    <scope>NUCLEOTIDE SEQUENCE [LARGE SCALE GENOMIC DNA]</scope>
    <source>
        <strain evidence="2 3">SRCM101342</strain>
        <plasmid evidence="3">pap1342-5</plasmid>
    </source>
</reference>
<evidence type="ECO:0000313" key="3">
    <source>
        <dbReference type="Proteomes" id="UP000196205"/>
    </source>
</evidence>
<keyword evidence="1" id="KW-0812">Transmembrane</keyword>
<sequence length="37" mass="4319">MNFDVRKIVVSKQYISLIFVISFLMGSCFVFILISIF</sequence>
<name>A0A1Y0YBJ9_ACEPA</name>
<keyword evidence="1" id="KW-1133">Transmembrane helix</keyword>
<accession>A0A1Y0YBJ9</accession>
<keyword evidence="2" id="KW-0614">Plasmid</keyword>
<evidence type="ECO:0000313" key="2">
    <source>
        <dbReference type="EMBL" id="ARW49496.1"/>
    </source>
</evidence>